<dbReference type="EMBL" id="CALNXK010000325">
    <property type="protein sequence ID" value="CAH3182512.1"/>
    <property type="molecule type" value="Genomic_DNA"/>
</dbReference>
<feature type="chain" id="PRO_5045587716" description="UMOD/GP2/OIT3-like D8C domain-containing protein" evidence="3">
    <location>
        <begin position="16"/>
        <end position="133"/>
    </location>
</feature>
<proteinExistence type="predicted"/>
<evidence type="ECO:0000313" key="6">
    <source>
        <dbReference type="Proteomes" id="UP001159405"/>
    </source>
</evidence>
<reference evidence="5 6" key="1">
    <citation type="submission" date="2022-05" db="EMBL/GenBank/DDBJ databases">
        <authorList>
            <consortium name="Genoscope - CEA"/>
            <person name="William W."/>
        </authorList>
    </citation>
    <scope>NUCLEOTIDE SEQUENCE [LARGE SCALE GENOMIC DNA]</scope>
</reference>
<evidence type="ECO:0000313" key="5">
    <source>
        <dbReference type="EMBL" id="CAH3182512.1"/>
    </source>
</evidence>
<sequence>MIIIIIASFFPISECQNYGSLNSGDRKVTYTTRGYNCDSGIGPGWFRFEGSAGTRMPTSCPPTDRCNTYGTGWMNGGHPTVADGQVNRTACFHAHSNCCYFSTNIKVRNCGSYYVYYLSGTAYTCNLRYCGTD</sequence>
<dbReference type="PANTHER" id="PTHR36191:SF4">
    <property type="entry name" value="VWFD DOMAIN-CONTAINING PROTEIN"/>
    <property type="match status" value="1"/>
</dbReference>
<accession>A0ABN8RT47</accession>
<evidence type="ECO:0000256" key="2">
    <source>
        <dbReference type="ARBA" id="ARBA00023157"/>
    </source>
</evidence>
<keyword evidence="2" id="KW-1015">Disulfide bond</keyword>
<evidence type="ECO:0000256" key="3">
    <source>
        <dbReference type="SAM" id="SignalP"/>
    </source>
</evidence>
<gene>
    <name evidence="5" type="ORF">PLOB_00027028</name>
</gene>
<dbReference type="InterPro" id="IPR057774">
    <property type="entry name" value="D8C_UMOD/GP2/OIT3-like"/>
</dbReference>
<name>A0ABN8RT47_9CNID</name>
<protein>
    <recommendedName>
        <fullName evidence="4">UMOD/GP2/OIT3-like D8C domain-containing protein</fullName>
    </recommendedName>
</protein>
<dbReference type="PANTHER" id="PTHR36191">
    <property type="entry name" value="ENDO/EXONUCLEASE/PHOSPHATASE DOMAIN-CONTAINING PROTEIN-RELATED"/>
    <property type="match status" value="1"/>
</dbReference>
<evidence type="ECO:0000259" key="4">
    <source>
        <dbReference type="Pfam" id="PF23283"/>
    </source>
</evidence>
<dbReference type="Pfam" id="PF23283">
    <property type="entry name" value="D8C_UMOD"/>
    <property type="match status" value="1"/>
</dbReference>
<keyword evidence="6" id="KW-1185">Reference proteome</keyword>
<comment type="caution">
    <text evidence="5">The sequence shown here is derived from an EMBL/GenBank/DDBJ whole genome shotgun (WGS) entry which is preliminary data.</text>
</comment>
<feature type="signal peptide" evidence="3">
    <location>
        <begin position="1"/>
        <end position="15"/>
    </location>
</feature>
<evidence type="ECO:0000256" key="1">
    <source>
        <dbReference type="ARBA" id="ARBA00022729"/>
    </source>
</evidence>
<keyword evidence="1 3" id="KW-0732">Signal</keyword>
<dbReference type="Proteomes" id="UP001159405">
    <property type="component" value="Unassembled WGS sequence"/>
</dbReference>
<organism evidence="5 6">
    <name type="scientific">Porites lobata</name>
    <dbReference type="NCBI Taxonomy" id="104759"/>
    <lineage>
        <taxon>Eukaryota</taxon>
        <taxon>Metazoa</taxon>
        <taxon>Cnidaria</taxon>
        <taxon>Anthozoa</taxon>
        <taxon>Hexacorallia</taxon>
        <taxon>Scleractinia</taxon>
        <taxon>Fungiina</taxon>
        <taxon>Poritidae</taxon>
        <taxon>Porites</taxon>
    </lineage>
</organism>
<feature type="domain" description="UMOD/GP2/OIT3-like D8C" evidence="4">
    <location>
        <begin position="53"/>
        <end position="130"/>
    </location>
</feature>